<dbReference type="AlphaFoldDB" id="A0A420XUT7"/>
<reference evidence="2 3" key="1">
    <citation type="submission" date="2018-10" db="EMBL/GenBank/DDBJ databases">
        <title>Genomic Encyclopedia of Archaeal and Bacterial Type Strains, Phase II (KMG-II): from individual species to whole genera.</title>
        <authorList>
            <person name="Goeker M."/>
        </authorList>
    </citation>
    <scope>NUCLEOTIDE SEQUENCE [LARGE SCALE GENOMIC DNA]</scope>
    <source>
        <strain evidence="2 3">RP-AC37</strain>
    </source>
</reference>
<name>A0A420XUT7_9ACTN</name>
<dbReference type="InParanoid" id="A0A420XUT7"/>
<dbReference type="EMBL" id="RBWV01000003">
    <property type="protein sequence ID" value="RKS80632.1"/>
    <property type="molecule type" value="Genomic_DNA"/>
</dbReference>
<proteinExistence type="predicted"/>
<feature type="compositionally biased region" description="Basic residues" evidence="1">
    <location>
        <begin position="1"/>
        <end position="12"/>
    </location>
</feature>
<dbReference type="Gene3D" id="3.40.50.300">
    <property type="entry name" value="P-loop containing nucleotide triphosphate hydrolases"/>
    <property type="match status" value="2"/>
</dbReference>
<dbReference type="InterPro" id="IPR027417">
    <property type="entry name" value="P-loop_NTPase"/>
</dbReference>
<organism evidence="2 3">
    <name type="scientific">Motilibacter peucedani</name>
    <dbReference type="NCBI Taxonomy" id="598650"/>
    <lineage>
        <taxon>Bacteria</taxon>
        <taxon>Bacillati</taxon>
        <taxon>Actinomycetota</taxon>
        <taxon>Actinomycetes</taxon>
        <taxon>Motilibacterales</taxon>
        <taxon>Motilibacteraceae</taxon>
        <taxon>Motilibacter</taxon>
    </lineage>
</organism>
<gene>
    <name evidence="2" type="ORF">CLV35_0221</name>
</gene>
<evidence type="ECO:0000313" key="3">
    <source>
        <dbReference type="Proteomes" id="UP000281955"/>
    </source>
</evidence>
<comment type="caution">
    <text evidence="2">The sequence shown here is derived from an EMBL/GenBank/DDBJ whole genome shotgun (WGS) entry which is preliminary data.</text>
</comment>
<feature type="region of interest" description="Disordered" evidence="1">
    <location>
        <begin position="1"/>
        <end position="68"/>
    </location>
</feature>
<protein>
    <recommendedName>
        <fullName evidence="4">ATP/GTP-binding protein</fullName>
    </recommendedName>
</protein>
<feature type="compositionally biased region" description="Low complexity" evidence="1">
    <location>
        <begin position="36"/>
        <end position="68"/>
    </location>
</feature>
<evidence type="ECO:0000313" key="2">
    <source>
        <dbReference type="EMBL" id="RKS80632.1"/>
    </source>
</evidence>
<evidence type="ECO:0000256" key="1">
    <source>
        <dbReference type="SAM" id="MobiDB-lite"/>
    </source>
</evidence>
<dbReference type="SUPFAM" id="SSF52540">
    <property type="entry name" value="P-loop containing nucleoside triphosphate hydrolases"/>
    <property type="match status" value="1"/>
</dbReference>
<evidence type="ECO:0008006" key="4">
    <source>
        <dbReference type="Google" id="ProtNLM"/>
    </source>
</evidence>
<sequence length="574" mass="60315">MRTFRRSSRAARRSAAQAPGLIPTDATVPAPRDGDGSPPAGRRSRRTAASEAAANKAAGKPKPAQGAAQLPRLTSRGFAGPGHGRVSYVEAPVEWRGSTTQVCGLYPFVIGGGAPNVGVPLGPSLLTGATVCCDPISWFQRAKLILNPSMFVLGLPALGKSTLVRRLVLGLSGQGVVPLVLGDLKPDYADLVGAIGGQIIRLGRGLGSLNVLDAGALDDAAAQLDAAGLHERATRLREEAHGRRLNMVDALIVLVRGSATTDTERTVLSAALRLLAERRHQASIAAGAVASAPLLGDLVALLEEAPAEVRLPTLDRGDRERYDGVVDPLQRSLLALIDGPLGGIFARPTSERLRLDATAVCVDVSGISSNDHALQAAVLLACWNEGFGSVEAANELADAGVAPQRRFFIVLDELWRVLRSGEGMVDKVDSLTRLNRQEGVGQAMISHSMADLRALKNEEDRAKARGFVERSGLVIVGGLPPAELTELREVLAFTAAEAAQVTSWSTPPGWDENDAPPGRGKFLIKVGQRPGIPVRVTLTAAEQASNVHNTNKRWTIDLTKAEQAAAASGFGGGR</sequence>
<dbReference type="Proteomes" id="UP000281955">
    <property type="component" value="Unassembled WGS sequence"/>
</dbReference>
<accession>A0A420XUT7</accession>
<keyword evidence="3" id="KW-1185">Reference proteome</keyword>